<evidence type="ECO:0000256" key="1">
    <source>
        <dbReference type="ARBA" id="ARBA00022723"/>
    </source>
</evidence>
<feature type="domain" description="NodB homology" evidence="4">
    <location>
        <begin position="42"/>
        <end position="223"/>
    </location>
</feature>
<dbReference type="SUPFAM" id="SSF54106">
    <property type="entry name" value="LysM domain"/>
    <property type="match status" value="3"/>
</dbReference>
<dbReference type="EC" id="3.5.1.-" evidence="6"/>
<evidence type="ECO:0000259" key="5">
    <source>
        <dbReference type="PROSITE" id="PS51782"/>
    </source>
</evidence>
<dbReference type="SMART" id="SM00257">
    <property type="entry name" value="LysM"/>
    <property type="match status" value="3"/>
</dbReference>
<dbReference type="Proteomes" id="UP000188993">
    <property type="component" value="Chromosome"/>
</dbReference>
<dbReference type="InterPro" id="IPR050248">
    <property type="entry name" value="Polysacc_deacetylase_ArnD"/>
</dbReference>
<dbReference type="AlphaFoldDB" id="A0A1S6IP67"/>
<dbReference type="Pfam" id="PF01522">
    <property type="entry name" value="Polysacc_deac_1"/>
    <property type="match status" value="1"/>
</dbReference>
<feature type="chain" id="PRO_5010581089" evidence="3">
    <location>
        <begin position="29"/>
        <end position="399"/>
    </location>
</feature>
<keyword evidence="2 6" id="KW-0378">Hydrolase</keyword>
<dbReference type="Pfam" id="PF01476">
    <property type="entry name" value="LysM"/>
    <property type="match status" value="3"/>
</dbReference>
<dbReference type="InterPro" id="IPR002509">
    <property type="entry name" value="NODB_dom"/>
</dbReference>
<dbReference type="PANTHER" id="PTHR10587:SF133">
    <property type="entry name" value="CHITIN DEACETYLASE 1-RELATED"/>
    <property type="match status" value="1"/>
</dbReference>
<dbReference type="GO" id="GO:0016810">
    <property type="term" value="F:hydrolase activity, acting on carbon-nitrogen (but not peptide) bonds"/>
    <property type="evidence" value="ECO:0007669"/>
    <property type="project" value="InterPro"/>
</dbReference>
<dbReference type="OrthoDB" id="9812065at2"/>
<proteinExistence type="predicted"/>
<evidence type="ECO:0000313" key="7">
    <source>
        <dbReference type="Proteomes" id="UP000188993"/>
    </source>
</evidence>
<evidence type="ECO:0000313" key="6">
    <source>
        <dbReference type="EMBL" id="AQS53347.1"/>
    </source>
</evidence>
<dbReference type="InterPro" id="IPR036779">
    <property type="entry name" value="LysM_dom_sf"/>
</dbReference>
<name>A0A1S6IP67_9LACT</name>
<feature type="domain" description="LysM" evidence="5">
    <location>
        <begin position="355"/>
        <end position="399"/>
    </location>
</feature>
<evidence type="ECO:0000256" key="2">
    <source>
        <dbReference type="ARBA" id="ARBA00022801"/>
    </source>
</evidence>
<keyword evidence="1" id="KW-0479">Metal-binding</keyword>
<protein>
    <submittedName>
        <fullName evidence="6">Peptidoglycan-N-acetylmuramic acid deacetylase PdaA</fullName>
        <ecNumber evidence="6">3.5.1.-</ecNumber>
    </submittedName>
</protein>
<dbReference type="GO" id="GO:0005975">
    <property type="term" value="P:carbohydrate metabolic process"/>
    <property type="evidence" value="ECO:0007669"/>
    <property type="project" value="InterPro"/>
</dbReference>
<dbReference type="Gene3D" id="3.10.350.10">
    <property type="entry name" value="LysM domain"/>
    <property type="match status" value="3"/>
</dbReference>
<dbReference type="InterPro" id="IPR018392">
    <property type="entry name" value="LysM"/>
</dbReference>
<dbReference type="SUPFAM" id="SSF88713">
    <property type="entry name" value="Glycoside hydrolase/deacetylase"/>
    <property type="match status" value="1"/>
</dbReference>
<dbReference type="EMBL" id="CP019728">
    <property type="protein sequence ID" value="AQS53347.1"/>
    <property type="molecule type" value="Genomic_DNA"/>
</dbReference>
<keyword evidence="7" id="KW-1185">Reference proteome</keyword>
<reference evidence="6 7" key="1">
    <citation type="journal article" date="2014" name="Int. J. Syst. Evol. Microbiol.">
        <title>Jeotgalibaca dankookensis gen. nov., sp. nov., a member of the family Carnobacteriaceae, isolated from seujeot (Korean traditional food).</title>
        <authorList>
            <person name="Lee D.G."/>
            <person name="Trujillo M.E."/>
            <person name="Kang H."/>
            <person name="Ahn T.Y."/>
        </authorList>
    </citation>
    <scope>NUCLEOTIDE SEQUENCE [LARGE SCALE GENOMIC DNA]</scope>
    <source>
        <strain evidence="6 7">EX-07</strain>
    </source>
</reference>
<organism evidence="6 7">
    <name type="scientific">Jeotgalibaca dankookensis</name>
    <dbReference type="NCBI Taxonomy" id="708126"/>
    <lineage>
        <taxon>Bacteria</taxon>
        <taxon>Bacillati</taxon>
        <taxon>Bacillota</taxon>
        <taxon>Bacilli</taxon>
        <taxon>Lactobacillales</taxon>
        <taxon>Carnobacteriaceae</taxon>
        <taxon>Jeotgalibaca</taxon>
    </lineage>
</organism>
<dbReference type="PANTHER" id="PTHR10587">
    <property type="entry name" value="GLYCOSYL TRANSFERASE-RELATED"/>
    <property type="match status" value="1"/>
</dbReference>
<dbReference type="PROSITE" id="PS51782">
    <property type="entry name" value="LYSM"/>
    <property type="match status" value="3"/>
</dbReference>
<dbReference type="GO" id="GO:0046872">
    <property type="term" value="F:metal ion binding"/>
    <property type="evidence" value="ECO:0007669"/>
    <property type="project" value="UniProtKB-KW"/>
</dbReference>
<sequence>MIKRSLKFFVTIFSFLTFFLYLSPIVQAASSQFIIQGNTNEKIIALTFDDGSDGTNFGSILDILSQHGIKATFFLTGSGASAHPQHVKKAVFAGHDIGNHSYDHPDFTTISKTEILSQLSQTETIIKSLTGQTTKPYFRAPYGATNASVLKIVGDAGYTYTFHWTIDSLDWTGNSATTIQNRVMNNLQPGTILLMHTGYGATGTLQALKTLIPQLKNKGYKFVTVSQLLGIQSPPGVGNTYTVKAGDTLYAIALRYGVTVTQLANANKITNPNLIRVGQTLTIPGGTSTPTPPATPSLPSTTYTVKAGDTLYAIAVRYGVTVTQLANANKITNPNLIRVGQIIKIPGTSSAPITRTYTVKSGDTLYAIANKLGTSVENLVRKNNIANPNLIRVGQVLQY</sequence>
<dbReference type="CDD" id="cd00118">
    <property type="entry name" value="LysM"/>
    <property type="match status" value="3"/>
</dbReference>
<evidence type="ECO:0000259" key="4">
    <source>
        <dbReference type="PROSITE" id="PS51677"/>
    </source>
</evidence>
<dbReference type="InterPro" id="IPR011330">
    <property type="entry name" value="Glyco_hydro/deAcase_b/a-brl"/>
</dbReference>
<dbReference type="CDD" id="cd10917">
    <property type="entry name" value="CE4_NodB_like_6s_7s"/>
    <property type="match status" value="1"/>
</dbReference>
<feature type="domain" description="LysM" evidence="5">
    <location>
        <begin position="301"/>
        <end position="345"/>
    </location>
</feature>
<dbReference type="KEGG" id="jda:BW727_100955"/>
<accession>A0A1S6IP67</accession>
<feature type="signal peptide" evidence="3">
    <location>
        <begin position="1"/>
        <end position="28"/>
    </location>
</feature>
<feature type="domain" description="LysM" evidence="5">
    <location>
        <begin position="239"/>
        <end position="283"/>
    </location>
</feature>
<dbReference type="GO" id="GO:0016020">
    <property type="term" value="C:membrane"/>
    <property type="evidence" value="ECO:0007669"/>
    <property type="project" value="TreeGrafter"/>
</dbReference>
<gene>
    <name evidence="6" type="primary">pdaA</name>
    <name evidence="6" type="ORF">BW727_100955</name>
</gene>
<dbReference type="Gene3D" id="3.20.20.370">
    <property type="entry name" value="Glycoside hydrolase/deacetylase"/>
    <property type="match status" value="1"/>
</dbReference>
<dbReference type="STRING" id="708126.BW727_100955"/>
<dbReference type="PROSITE" id="PS51677">
    <property type="entry name" value="NODB"/>
    <property type="match status" value="1"/>
</dbReference>
<evidence type="ECO:0000256" key="3">
    <source>
        <dbReference type="SAM" id="SignalP"/>
    </source>
</evidence>
<keyword evidence="3" id="KW-0732">Signal</keyword>
<dbReference type="RefSeq" id="WP_062471902.1">
    <property type="nucleotide sequence ID" value="NZ_BBYN01000033.1"/>
</dbReference>